<keyword evidence="2" id="KW-0812">Transmembrane</keyword>
<keyword evidence="4" id="KW-1185">Reference proteome</keyword>
<evidence type="ECO:0000313" key="3">
    <source>
        <dbReference type="EMBL" id="KAK5093203.1"/>
    </source>
</evidence>
<gene>
    <name evidence="3" type="ORF">LTR24_004464</name>
</gene>
<dbReference type="Proteomes" id="UP001345013">
    <property type="component" value="Unassembled WGS sequence"/>
</dbReference>
<comment type="caution">
    <text evidence="3">The sequence shown here is derived from an EMBL/GenBank/DDBJ whole genome shotgun (WGS) entry which is preliminary data.</text>
</comment>
<evidence type="ECO:0000256" key="1">
    <source>
        <dbReference type="SAM" id="MobiDB-lite"/>
    </source>
</evidence>
<feature type="region of interest" description="Disordered" evidence="1">
    <location>
        <begin position="323"/>
        <end position="346"/>
    </location>
</feature>
<evidence type="ECO:0000313" key="4">
    <source>
        <dbReference type="Proteomes" id="UP001345013"/>
    </source>
</evidence>
<organism evidence="3 4">
    <name type="scientific">Lithohypha guttulata</name>
    <dbReference type="NCBI Taxonomy" id="1690604"/>
    <lineage>
        <taxon>Eukaryota</taxon>
        <taxon>Fungi</taxon>
        <taxon>Dikarya</taxon>
        <taxon>Ascomycota</taxon>
        <taxon>Pezizomycotina</taxon>
        <taxon>Eurotiomycetes</taxon>
        <taxon>Chaetothyriomycetidae</taxon>
        <taxon>Chaetothyriales</taxon>
        <taxon>Trichomeriaceae</taxon>
        <taxon>Lithohypha</taxon>
    </lineage>
</organism>
<dbReference type="PANTHER" id="PTHR36587:SF2">
    <property type="entry name" value="EXPRESSION SITE-ASSOCIATED GENE 3 (ESAG3)-LIKE PROTEIN"/>
    <property type="match status" value="1"/>
</dbReference>
<name>A0ABR0KBT5_9EURO</name>
<keyword evidence="2" id="KW-1133">Transmembrane helix</keyword>
<dbReference type="CDD" id="cd22997">
    <property type="entry name" value="GT_LH"/>
    <property type="match status" value="1"/>
</dbReference>
<protein>
    <submittedName>
        <fullName evidence="3">Uncharacterized protein</fullName>
    </submittedName>
</protein>
<dbReference type="EMBL" id="JAVRRG010000046">
    <property type="protein sequence ID" value="KAK5093203.1"/>
    <property type="molecule type" value="Genomic_DNA"/>
</dbReference>
<keyword evidence="2" id="KW-0472">Membrane</keyword>
<evidence type="ECO:0000256" key="2">
    <source>
        <dbReference type="SAM" id="Phobius"/>
    </source>
</evidence>
<reference evidence="3 4" key="1">
    <citation type="submission" date="2023-08" db="EMBL/GenBank/DDBJ databases">
        <title>Black Yeasts Isolated from many extreme environments.</title>
        <authorList>
            <person name="Coleine C."/>
            <person name="Stajich J.E."/>
            <person name="Selbmann L."/>
        </authorList>
    </citation>
    <scope>NUCLEOTIDE SEQUENCE [LARGE SCALE GENOMIC DNA]</scope>
    <source>
        <strain evidence="3 4">CCFEE 5885</strain>
    </source>
</reference>
<dbReference type="PANTHER" id="PTHR36587">
    <property type="entry name" value="EXPRESSION SITE-ASSOCIATED GENE 3 (ESAG3)-LIKE PROTEIN"/>
    <property type="match status" value="1"/>
</dbReference>
<proteinExistence type="predicted"/>
<accession>A0ABR0KBT5</accession>
<sequence length="546" mass="60769">MALTELPLGVGQLSRRFKINIVAAAGCTFLIYLIVATHTFSGLPQSETAFGGLPSTPKDGYGSQTKSNAPRTNLHVLLPATQGNADLCKTLLTAKILDYPRPGLLAWDETYNVPEQMAGGSHLAKIFRVLEYLETLLPSQDDDLTLMIDAYDIWFQLRVDVLIDRFHSMNTAANERLAQRLGRSLLESEHIEQNIIFGAGKRCAPNQLHTVACYTVPPSPLPDDLYGGNTDTVIGRNKYTSHRQRYLNSGYVLGRVKHVRVLFRNAAEEVKNTPNHLPELDNGSGGSDFLYHGSDQSIFNTLFGRQEYQREYLRQQSQNQQAAAARSECDQETNSTACEELDGRNQNPYLTLEGTRYSDPLNPPFTHEIMGSMSDPSRGNWELGIGLDYFSELGHQTANAETDGKWLRLAESPLNVDFPGKNRFDCPPRVEKQSALADIAGADAPFPEDPDKQNSEWENVPLYTNLCTGKVPVMVHHNGDKAARGSRWHDMWFQADARSMLERKLGHENAAKSAANSSLDVIAWTDKGSELTWNGLCSAYSEEIFL</sequence>
<feature type="transmembrane region" description="Helical" evidence="2">
    <location>
        <begin position="21"/>
        <end position="40"/>
    </location>
</feature>